<organism evidence="4 5">
    <name type="scientific">Lutimaribacter saemankumensis</name>
    <dbReference type="NCBI Taxonomy" id="490829"/>
    <lineage>
        <taxon>Bacteria</taxon>
        <taxon>Pseudomonadati</taxon>
        <taxon>Pseudomonadota</taxon>
        <taxon>Alphaproteobacteria</taxon>
        <taxon>Rhodobacterales</taxon>
        <taxon>Roseobacteraceae</taxon>
        <taxon>Lutimaribacter</taxon>
    </lineage>
</organism>
<dbReference type="PANTHER" id="PTHR41517:SF1">
    <property type="entry name" value="CUPIN"/>
    <property type="match status" value="1"/>
</dbReference>
<dbReference type="InterPro" id="IPR011051">
    <property type="entry name" value="RmlC_Cupin_sf"/>
</dbReference>
<evidence type="ECO:0000259" key="3">
    <source>
        <dbReference type="Pfam" id="PF07883"/>
    </source>
</evidence>
<evidence type="ECO:0000256" key="1">
    <source>
        <dbReference type="ARBA" id="ARBA00022964"/>
    </source>
</evidence>
<dbReference type="InterPro" id="IPR014710">
    <property type="entry name" value="RmlC-like_jellyroll"/>
</dbReference>
<accession>A0A1G8JMB2</accession>
<dbReference type="SUPFAM" id="SSF51182">
    <property type="entry name" value="RmlC-like cupins"/>
    <property type="match status" value="1"/>
</dbReference>
<dbReference type="CDD" id="cd02216">
    <property type="entry name" value="cupin_GDO-like_N"/>
    <property type="match status" value="1"/>
</dbReference>
<feature type="domain" description="Cupin type-2" evidence="3">
    <location>
        <begin position="97"/>
        <end position="164"/>
    </location>
</feature>
<dbReference type="Gene3D" id="2.60.120.10">
    <property type="entry name" value="Jelly Rolls"/>
    <property type="match status" value="1"/>
</dbReference>
<dbReference type="RefSeq" id="WP_090027454.1">
    <property type="nucleotide sequence ID" value="NZ_FNEB01000002.1"/>
</dbReference>
<evidence type="ECO:0000256" key="2">
    <source>
        <dbReference type="ARBA" id="ARBA00023002"/>
    </source>
</evidence>
<reference evidence="4 5" key="1">
    <citation type="submission" date="2016-10" db="EMBL/GenBank/DDBJ databases">
        <authorList>
            <person name="de Groot N.N."/>
        </authorList>
    </citation>
    <scope>NUCLEOTIDE SEQUENCE [LARGE SCALE GENOMIC DNA]</scope>
    <source>
        <strain evidence="4 5">DSM 28010</strain>
    </source>
</reference>
<evidence type="ECO:0000313" key="5">
    <source>
        <dbReference type="Proteomes" id="UP000199340"/>
    </source>
</evidence>
<dbReference type="CDD" id="cd06992">
    <property type="entry name" value="cupin_GDO-like_C"/>
    <property type="match status" value="1"/>
</dbReference>
<dbReference type="InterPro" id="IPR013096">
    <property type="entry name" value="Cupin_2"/>
</dbReference>
<proteinExistence type="predicted"/>
<gene>
    <name evidence="4" type="ORF">SAMN05421850_102200</name>
</gene>
<protein>
    <submittedName>
        <fullName evidence="4">Gentisate 1,2-dioxygenase</fullName>
    </submittedName>
</protein>
<dbReference type="STRING" id="490829.SAMN05421850_102200"/>
<dbReference type="OrthoDB" id="285029at2"/>
<keyword evidence="5" id="KW-1185">Reference proteome</keyword>
<dbReference type="EMBL" id="FNEB01000002">
    <property type="protein sequence ID" value="SDI32358.1"/>
    <property type="molecule type" value="Genomic_DNA"/>
</dbReference>
<dbReference type="Pfam" id="PF07883">
    <property type="entry name" value="Cupin_2"/>
    <property type="match status" value="1"/>
</dbReference>
<dbReference type="InterPro" id="IPR047183">
    <property type="entry name" value="GDO-like"/>
</dbReference>
<keyword evidence="2" id="KW-0560">Oxidoreductase</keyword>
<evidence type="ECO:0000313" key="4">
    <source>
        <dbReference type="EMBL" id="SDI32358.1"/>
    </source>
</evidence>
<dbReference type="Proteomes" id="UP000199340">
    <property type="component" value="Unassembled WGS sequence"/>
</dbReference>
<sequence length="345" mass="38170">MAEQLGTLEELPQDYRDAMTEAGVAPLWPMMRKVLPHGRPQPTTKPSYWNYGDLRPLLLRAGDLTPVEKAERRVLVMSDQGRGTGAMQATSSIYIGLQLLLPGEVAPAHKHTPSAARIIVEGKGGYTVVDGEKLPMNRGDVVLTPGGEWHDHGHEGDEPVVWLDALDLPLFVYLEGSYAEEAPLQAQRNRPDASMVEYLASGLKPSKRGASARRYPMMRFPWDRTEAALREMAKYTEGAVELDYVNPETGQDVLPTMGFTAMMLRPGETLRPPLSSESAVFHVIGGTGTSVIDGASFDWAERDTFTAPVFAEIDHTNTGDEPAFLVRVHDRPLQEKLGYYEERAR</sequence>
<dbReference type="PANTHER" id="PTHR41517">
    <property type="entry name" value="1,2-DIOXYGENASE PROTEIN-RELATED"/>
    <property type="match status" value="1"/>
</dbReference>
<dbReference type="AlphaFoldDB" id="A0A1G8JMB2"/>
<keyword evidence="1 4" id="KW-0223">Dioxygenase</keyword>
<dbReference type="GO" id="GO:0051213">
    <property type="term" value="F:dioxygenase activity"/>
    <property type="evidence" value="ECO:0007669"/>
    <property type="project" value="UniProtKB-KW"/>
</dbReference>
<name>A0A1G8JMB2_9RHOB</name>